<sequence length="37" mass="4537">MLMNTANHYHLQSYLSDFFGLIRFDKNQKKFGYLFTF</sequence>
<gene>
    <name evidence="1" type="ORF">BACCIP111899_04007</name>
</gene>
<accession>A0ABM8YG12</accession>
<dbReference type="Proteomes" id="UP000789423">
    <property type="component" value="Unassembled WGS sequence"/>
</dbReference>
<comment type="caution">
    <text evidence="1">The sequence shown here is derived from an EMBL/GenBank/DDBJ whole genome shotgun (WGS) entry which is preliminary data.</text>
</comment>
<reference evidence="1 2" key="1">
    <citation type="submission" date="2021-10" db="EMBL/GenBank/DDBJ databases">
        <authorList>
            <person name="Criscuolo A."/>
        </authorList>
    </citation>
    <scope>NUCLEOTIDE SEQUENCE [LARGE SCALE GENOMIC DNA]</scope>
    <source>
        <strain evidence="2">CIP 111899</strain>
    </source>
</reference>
<proteinExistence type="predicted"/>
<name>A0ABM8YG12_9BACI</name>
<evidence type="ECO:0000313" key="2">
    <source>
        <dbReference type="Proteomes" id="UP000789423"/>
    </source>
</evidence>
<organism evidence="1 2">
    <name type="scientific">Bacillus rhizoplanae</name>
    <dbReference type="NCBI Taxonomy" id="2880966"/>
    <lineage>
        <taxon>Bacteria</taxon>
        <taxon>Bacillati</taxon>
        <taxon>Bacillota</taxon>
        <taxon>Bacilli</taxon>
        <taxon>Bacillales</taxon>
        <taxon>Bacillaceae</taxon>
        <taxon>Bacillus</taxon>
    </lineage>
</organism>
<evidence type="ECO:0000313" key="1">
    <source>
        <dbReference type="EMBL" id="CAG9614774.1"/>
    </source>
</evidence>
<protein>
    <submittedName>
        <fullName evidence="1">Uncharacterized protein</fullName>
    </submittedName>
</protein>
<keyword evidence="2" id="KW-1185">Reference proteome</keyword>
<dbReference type="EMBL" id="CAKJTI010000038">
    <property type="protein sequence ID" value="CAG9614774.1"/>
    <property type="molecule type" value="Genomic_DNA"/>
</dbReference>